<dbReference type="GO" id="GO:0005576">
    <property type="term" value="C:extracellular region"/>
    <property type="evidence" value="ECO:0007669"/>
    <property type="project" value="UniProtKB-SubCell"/>
</dbReference>
<protein>
    <submittedName>
        <fullName evidence="5">Putative pre-toxin TG domain contining protein</fullName>
    </submittedName>
</protein>
<comment type="subcellular location">
    <subcellularLocation>
        <location evidence="1">Secreted</location>
    </subcellularLocation>
</comment>
<sequence>MFQKIPEGEPNEEHAMLKYLLNSMLPSEQEMMRQKNKLDGFSDEEMLKMELEKMAKEEKIFGVTKQIKALQEFDRKLRESTEGGPTPEQQRQGLSSVLDVIPGVGDVKSGVEAWTGKDPVTGDKLPGWARGLAALGALPLIPSLVYAGKMARGAKLPKGGVAKTLESLTDADLVEVTGKGDKVRKWVPKGKVEGTGTELGQWWRGEDGGWRFEIDDSKASLNMLNIPDGNSTTTVGDILNHPRLYKAYPEIKNKPVILDIGDSVPNHGKLIGGKDNFISISGQKENVKETLIHEVQHAVQEIEGFAKGGSPALGISSEGQKILDEWSKPIKAKIEQARKAGDISEVDRLRQELYELPTKAEFEAYRNLPGERESREVGRRAVRK</sequence>
<dbReference type="Pfam" id="PF14449">
    <property type="entry name" value="PT-TG"/>
    <property type="match status" value="1"/>
</dbReference>
<feature type="domain" description="Pre-toxin TG" evidence="3">
    <location>
        <begin position="91"/>
        <end position="152"/>
    </location>
</feature>
<keyword evidence="2" id="KW-0964">Secreted</keyword>
<accession>A0A6M3KFK3</accession>
<dbReference type="InterPro" id="IPR027797">
    <property type="entry name" value="PT-TG_dom"/>
</dbReference>
<dbReference type="AlphaFoldDB" id="A0A6M3KFK3"/>
<gene>
    <name evidence="5" type="ORF">MM415A00723_0012</name>
    <name evidence="4" type="ORF">MM415B01732_0002</name>
</gene>
<name>A0A6M3KFK3_9ZZZZ</name>
<evidence type="ECO:0000313" key="5">
    <source>
        <dbReference type="EMBL" id="QJA80424.1"/>
    </source>
</evidence>
<proteinExistence type="predicted"/>
<evidence type="ECO:0000256" key="1">
    <source>
        <dbReference type="ARBA" id="ARBA00004613"/>
    </source>
</evidence>
<dbReference type="EMBL" id="MT141252">
    <property type="protein sequence ID" value="QJA57055.1"/>
    <property type="molecule type" value="Genomic_DNA"/>
</dbReference>
<reference evidence="5" key="1">
    <citation type="submission" date="2020-03" db="EMBL/GenBank/DDBJ databases">
        <title>The deep terrestrial virosphere.</title>
        <authorList>
            <person name="Holmfeldt K."/>
            <person name="Nilsson E."/>
            <person name="Simone D."/>
            <person name="Lopez-Fernandez M."/>
            <person name="Wu X."/>
            <person name="de Brujin I."/>
            <person name="Lundin D."/>
            <person name="Andersson A."/>
            <person name="Bertilsson S."/>
            <person name="Dopson M."/>
        </authorList>
    </citation>
    <scope>NUCLEOTIDE SEQUENCE</scope>
    <source>
        <strain evidence="5">MM415A00723</strain>
        <strain evidence="4">MM415B01732</strain>
    </source>
</reference>
<evidence type="ECO:0000259" key="3">
    <source>
        <dbReference type="Pfam" id="PF14449"/>
    </source>
</evidence>
<organism evidence="5">
    <name type="scientific">viral metagenome</name>
    <dbReference type="NCBI Taxonomy" id="1070528"/>
    <lineage>
        <taxon>unclassified sequences</taxon>
        <taxon>metagenomes</taxon>
        <taxon>organismal metagenomes</taxon>
    </lineage>
</organism>
<evidence type="ECO:0000256" key="2">
    <source>
        <dbReference type="ARBA" id="ARBA00022525"/>
    </source>
</evidence>
<evidence type="ECO:0000313" key="4">
    <source>
        <dbReference type="EMBL" id="QJA57055.1"/>
    </source>
</evidence>
<dbReference type="EMBL" id="MT142421">
    <property type="protein sequence ID" value="QJA80424.1"/>
    <property type="molecule type" value="Genomic_DNA"/>
</dbReference>